<proteinExistence type="predicted"/>
<dbReference type="AlphaFoldDB" id="A0A2W7S807"/>
<gene>
    <name evidence="1" type="ORF">LX76_00560</name>
</gene>
<dbReference type="RefSeq" id="WP_169310876.1">
    <property type="nucleotide sequence ID" value="NZ_QKZS01000001.1"/>
</dbReference>
<sequence>MLRTITIGTCVQVQGLLVGHLADGKIMVRVDERNFVGFPVSTLRAA</sequence>
<dbReference type="EMBL" id="QKZS01000001">
    <property type="protein sequence ID" value="PZX59055.1"/>
    <property type="molecule type" value="Genomic_DNA"/>
</dbReference>
<accession>A0A2W7S807</accession>
<dbReference type="Proteomes" id="UP000249538">
    <property type="component" value="Unassembled WGS sequence"/>
</dbReference>
<protein>
    <submittedName>
        <fullName evidence="1">Uncharacterized protein</fullName>
    </submittedName>
</protein>
<name>A0A2W7S807_9RHOB</name>
<comment type="caution">
    <text evidence="1">The sequence shown here is derived from an EMBL/GenBank/DDBJ whole genome shotgun (WGS) entry which is preliminary data.</text>
</comment>
<evidence type="ECO:0000313" key="1">
    <source>
        <dbReference type="EMBL" id="PZX59055.1"/>
    </source>
</evidence>
<evidence type="ECO:0000313" key="2">
    <source>
        <dbReference type="Proteomes" id="UP000249538"/>
    </source>
</evidence>
<reference evidence="1 2" key="1">
    <citation type="submission" date="2018-06" db="EMBL/GenBank/DDBJ databases">
        <title>Genomic Encyclopedia of Archaeal and Bacterial Type Strains, Phase II (KMG-II): from individual species to whole genera.</title>
        <authorList>
            <person name="Goeker M."/>
        </authorList>
    </citation>
    <scope>NUCLEOTIDE SEQUENCE [LARGE SCALE GENOMIC DNA]</scope>
    <source>
        <strain evidence="1 2">DSM 18774</strain>
    </source>
</reference>
<organism evidence="1 2">
    <name type="scientific">Cereibacter changlensis</name>
    <dbReference type="NCBI Taxonomy" id="402884"/>
    <lineage>
        <taxon>Bacteria</taxon>
        <taxon>Pseudomonadati</taxon>
        <taxon>Pseudomonadota</taxon>
        <taxon>Alphaproteobacteria</taxon>
        <taxon>Rhodobacterales</taxon>
        <taxon>Paracoccaceae</taxon>
        <taxon>Cereibacter</taxon>
    </lineage>
</organism>